<evidence type="ECO:0000256" key="3">
    <source>
        <dbReference type="ARBA" id="ARBA00038374"/>
    </source>
</evidence>
<comment type="caution">
    <text evidence="4">The sequence shown here is derived from an EMBL/GenBank/DDBJ whole genome shotgun (WGS) entry which is preliminary data.</text>
</comment>
<organism evidence="4 5">
    <name type="scientific">Gordonibacter faecis</name>
    <dbReference type="NCBI Taxonomy" id="3047475"/>
    <lineage>
        <taxon>Bacteria</taxon>
        <taxon>Bacillati</taxon>
        <taxon>Actinomycetota</taxon>
        <taxon>Coriobacteriia</taxon>
        <taxon>Eggerthellales</taxon>
        <taxon>Eggerthellaceae</taxon>
        <taxon>Gordonibacter</taxon>
    </lineage>
</organism>
<keyword evidence="1" id="KW-0645">Protease</keyword>
<dbReference type="Proteomes" id="UP001232750">
    <property type="component" value="Unassembled WGS sequence"/>
</dbReference>
<proteinExistence type="inferred from homology"/>
<keyword evidence="5" id="KW-1185">Reference proteome</keyword>
<evidence type="ECO:0000313" key="4">
    <source>
        <dbReference type="EMBL" id="MDJ1650741.1"/>
    </source>
</evidence>
<dbReference type="PANTHER" id="PTHR30217:SF6">
    <property type="entry name" value="TRNA HYDROXYLATION PROTEIN P"/>
    <property type="match status" value="1"/>
</dbReference>
<dbReference type="RefSeq" id="WP_283832085.1">
    <property type="nucleotide sequence ID" value="NZ_JASJEU010000014.1"/>
</dbReference>
<dbReference type="InterPro" id="IPR001539">
    <property type="entry name" value="Peptidase_U32"/>
</dbReference>
<dbReference type="SUPFAM" id="SSF51395">
    <property type="entry name" value="FMN-linked oxidoreductases"/>
    <property type="match status" value="1"/>
</dbReference>
<gene>
    <name evidence="4" type="ORF">QNJ86_07995</name>
</gene>
<name>A0ABT7DMJ3_9ACTN</name>
<sequence length="418" mass="45103">MTTSADNRTIPELLAPAGGRGQLEAAVRFGADAVYFACDRFGLRQRATNFALDEVPAAVACAHAAGARAYVTLNALMDADDLVALPAYLEALAAAGVDAFIVSDLGAFSLARKHAPGVHLHVSTQAGVCNAEAARMWHELGASRVVCAREMSVEDIARMRADAPRELELEAFVHGAMCMAVSGRCLISSAMTGRSGNKGYCAQPCRWSYALVEEQRPGEFYPIEEDVRGTYVMNAQDLNMLAHLDDLAAAGITSFKIEGRNKKAFYVATVVHAYRAVLDGADPAEVAPELLTVSHRPYSTGFYYGRATQTPERDGYVKECLHAATVEEVGERTIVTCYNRFSEGDELEVLAPHRPVTRVRVRNLAWLPEKGVPTPVPVANRSAERYCFDPEACDTTSAAAATPHAPLAPGDLLRMRIG</sequence>
<protein>
    <submittedName>
        <fullName evidence="4">U32 family peptidase</fullName>
    </submittedName>
</protein>
<dbReference type="InterPro" id="IPR051454">
    <property type="entry name" value="RNA/ubiquinone_mod_enzymes"/>
</dbReference>
<keyword evidence="2" id="KW-0378">Hydrolase</keyword>
<reference evidence="4 5" key="1">
    <citation type="submission" date="2023-05" db="EMBL/GenBank/DDBJ databases">
        <title>Gordonibacter KGMB12511T sp. nov., isolated from faeces of healthy Korean.</title>
        <authorList>
            <person name="Kim H.S."/>
            <person name="Kim J.-S."/>
            <person name="Suh M.K."/>
            <person name="Eom M.K."/>
            <person name="Do H.E."/>
            <person name="Lee J.-S."/>
        </authorList>
    </citation>
    <scope>NUCLEOTIDE SEQUENCE [LARGE SCALE GENOMIC DNA]</scope>
    <source>
        <strain evidence="4 5">KGMB12511</strain>
    </source>
</reference>
<dbReference type="Pfam" id="PF01136">
    <property type="entry name" value="Peptidase_U32"/>
    <property type="match status" value="1"/>
</dbReference>
<evidence type="ECO:0000256" key="2">
    <source>
        <dbReference type="ARBA" id="ARBA00022801"/>
    </source>
</evidence>
<evidence type="ECO:0000256" key="1">
    <source>
        <dbReference type="ARBA" id="ARBA00022670"/>
    </source>
</evidence>
<dbReference type="EMBL" id="JASJEU010000014">
    <property type="protein sequence ID" value="MDJ1650741.1"/>
    <property type="molecule type" value="Genomic_DNA"/>
</dbReference>
<dbReference type="PANTHER" id="PTHR30217">
    <property type="entry name" value="PEPTIDASE U32 FAMILY"/>
    <property type="match status" value="1"/>
</dbReference>
<evidence type="ECO:0000313" key="5">
    <source>
        <dbReference type="Proteomes" id="UP001232750"/>
    </source>
</evidence>
<accession>A0ABT7DMJ3</accession>
<dbReference type="PROSITE" id="PS01276">
    <property type="entry name" value="PEPTIDASE_U32"/>
    <property type="match status" value="1"/>
</dbReference>
<comment type="similarity">
    <text evidence="3">Belongs to the peptidase U32 family.</text>
</comment>